<reference evidence="2" key="1">
    <citation type="submission" date="2020-05" db="EMBL/GenBank/DDBJ databases">
        <title>WGS assembly of Panicum virgatum.</title>
        <authorList>
            <person name="Lovell J.T."/>
            <person name="Jenkins J."/>
            <person name="Shu S."/>
            <person name="Juenger T.E."/>
            <person name="Schmutz J."/>
        </authorList>
    </citation>
    <scope>NUCLEOTIDE SEQUENCE</scope>
    <source>
        <strain evidence="2">AP13</strain>
    </source>
</reference>
<dbReference type="Proteomes" id="UP000823388">
    <property type="component" value="Chromosome 3N"/>
</dbReference>
<dbReference type="EMBL" id="CM029042">
    <property type="protein sequence ID" value="KAG2616116.1"/>
    <property type="molecule type" value="Genomic_DNA"/>
</dbReference>
<feature type="compositionally biased region" description="Basic residues" evidence="1">
    <location>
        <begin position="142"/>
        <end position="157"/>
    </location>
</feature>
<feature type="region of interest" description="Disordered" evidence="1">
    <location>
        <begin position="137"/>
        <end position="237"/>
    </location>
</feature>
<feature type="compositionally biased region" description="Low complexity" evidence="1">
    <location>
        <begin position="201"/>
        <end position="231"/>
    </location>
</feature>
<name>A0A8T0U527_PANVG</name>
<proteinExistence type="predicted"/>
<evidence type="ECO:0000313" key="2">
    <source>
        <dbReference type="EMBL" id="KAG2616116.1"/>
    </source>
</evidence>
<sequence>MLRRPWPGRCRRATDDGVAGDATRGGPLLELRWLPCSLRFGALLHRARGRGREDGARRAAAAEGEHERRAAPLLPARGPPAMACLRLCSAARRQGGRRARMHSGPRAPPDPGGHGGSGHDVCSRPSVVCCRPCCAPSAAGPRTRRPRRWTPWRRGRRGAVLASSPSSVGGRAGAAPGRPEVSTAAGLREAPGRSRARRRPPLSYRVHGGSAPAERARPSSSLHLTLPPSRRGSGSTA</sequence>
<dbReference type="AlphaFoldDB" id="A0A8T0U527"/>
<comment type="caution">
    <text evidence="2">The sequence shown here is derived from an EMBL/GenBank/DDBJ whole genome shotgun (WGS) entry which is preliminary data.</text>
</comment>
<feature type="compositionally biased region" description="Low complexity" evidence="1">
    <location>
        <begin position="158"/>
        <end position="179"/>
    </location>
</feature>
<organism evidence="2 3">
    <name type="scientific">Panicum virgatum</name>
    <name type="common">Blackwell switchgrass</name>
    <dbReference type="NCBI Taxonomy" id="38727"/>
    <lineage>
        <taxon>Eukaryota</taxon>
        <taxon>Viridiplantae</taxon>
        <taxon>Streptophyta</taxon>
        <taxon>Embryophyta</taxon>
        <taxon>Tracheophyta</taxon>
        <taxon>Spermatophyta</taxon>
        <taxon>Magnoliopsida</taxon>
        <taxon>Liliopsida</taxon>
        <taxon>Poales</taxon>
        <taxon>Poaceae</taxon>
        <taxon>PACMAD clade</taxon>
        <taxon>Panicoideae</taxon>
        <taxon>Panicodae</taxon>
        <taxon>Paniceae</taxon>
        <taxon>Panicinae</taxon>
        <taxon>Panicum</taxon>
        <taxon>Panicum sect. Hiantes</taxon>
    </lineage>
</organism>
<protein>
    <submittedName>
        <fullName evidence="2">Uncharacterized protein</fullName>
    </submittedName>
</protein>
<gene>
    <name evidence="2" type="ORF">PVAP13_3NG128333</name>
</gene>
<feature type="region of interest" description="Disordered" evidence="1">
    <location>
        <begin position="95"/>
        <end position="119"/>
    </location>
</feature>
<evidence type="ECO:0000313" key="3">
    <source>
        <dbReference type="Proteomes" id="UP000823388"/>
    </source>
</evidence>
<accession>A0A8T0U527</accession>
<feature type="region of interest" description="Disordered" evidence="1">
    <location>
        <begin position="49"/>
        <end position="75"/>
    </location>
</feature>
<keyword evidence="3" id="KW-1185">Reference proteome</keyword>
<evidence type="ECO:0000256" key="1">
    <source>
        <dbReference type="SAM" id="MobiDB-lite"/>
    </source>
</evidence>